<reference evidence="1" key="1">
    <citation type="journal article" date="2020" name="Fungal Divers.">
        <title>Resolving the Mortierellaceae phylogeny through synthesis of multi-gene phylogenetics and phylogenomics.</title>
        <authorList>
            <person name="Vandepol N."/>
            <person name="Liber J."/>
            <person name="Desiro A."/>
            <person name="Na H."/>
            <person name="Kennedy M."/>
            <person name="Barry K."/>
            <person name="Grigoriev I.V."/>
            <person name="Miller A.N."/>
            <person name="O'Donnell K."/>
            <person name="Stajich J.E."/>
            <person name="Bonito G."/>
        </authorList>
    </citation>
    <scope>NUCLEOTIDE SEQUENCE</scope>
    <source>
        <strain evidence="1">NRRL 28262</strain>
    </source>
</reference>
<dbReference type="EMBL" id="JAAAIL010000025">
    <property type="protein sequence ID" value="KAG0281270.1"/>
    <property type="molecule type" value="Genomic_DNA"/>
</dbReference>
<evidence type="ECO:0000313" key="2">
    <source>
        <dbReference type="Proteomes" id="UP001194580"/>
    </source>
</evidence>
<dbReference type="Proteomes" id="UP001194580">
    <property type="component" value="Unassembled WGS sequence"/>
</dbReference>
<dbReference type="SUPFAM" id="SSF52047">
    <property type="entry name" value="RNI-like"/>
    <property type="match status" value="1"/>
</dbReference>
<gene>
    <name evidence="1" type="ORF">BGZ95_005412</name>
</gene>
<keyword evidence="2" id="KW-1185">Reference proteome</keyword>
<protein>
    <submittedName>
        <fullName evidence="1">Uncharacterized protein</fullName>
    </submittedName>
</protein>
<accession>A0AAD4HC18</accession>
<proteinExistence type="predicted"/>
<organism evidence="1 2">
    <name type="scientific">Linnemannia exigua</name>
    <dbReference type="NCBI Taxonomy" id="604196"/>
    <lineage>
        <taxon>Eukaryota</taxon>
        <taxon>Fungi</taxon>
        <taxon>Fungi incertae sedis</taxon>
        <taxon>Mucoromycota</taxon>
        <taxon>Mortierellomycotina</taxon>
        <taxon>Mortierellomycetes</taxon>
        <taxon>Mortierellales</taxon>
        <taxon>Mortierellaceae</taxon>
        <taxon>Linnemannia</taxon>
    </lineage>
</organism>
<comment type="caution">
    <text evidence="1">The sequence shown here is derived from an EMBL/GenBank/DDBJ whole genome shotgun (WGS) entry which is preliminary data.</text>
</comment>
<evidence type="ECO:0000313" key="1">
    <source>
        <dbReference type="EMBL" id="KAG0281270.1"/>
    </source>
</evidence>
<dbReference type="Gene3D" id="3.80.10.10">
    <property type="entry name" value="Ribonuclease Inhibitor"/>
    <property type="match status" value="1"/>
</dbReference>
<name>A0AAD4HC18_9FUNG</name>
<sequence>MQRASALFFQTPELRARLAIHLSKKAIARLAKTCHRLRNSFVPLLWKDLEFTSERKVDACLEELMNLGRRAKFVSTLMISKSYLTLYVNGLKDSPSFLLERPPWLPVPHPDYCLPGKFYPMNRLTRLDCSLAYGRQEVYIARCAQVEVQYSTQELAQVCWLMELNPGLTHVSLRSVSFRSSLDIRSLSRAIKSLNHLVALHIDCIPSRETWASVYWTIFLSCSPTLESFDIKPGRMSQDFMPELTPQSDDPDAMLGPLRLYSEVDPRRNLRLLVLSMSKKADILLYCHILRMCPRLQRLDLEVIGSRSNEIKTIAPWIQQYCPEVSTVRVGQAQRFLVEDNIMDLLAGLNTSRDTLHTLYYEKFSESDPRNTLKMIHQHHRTLRDIRLIDTESFRSIGIRTLLTTCYGLERLEIVNEEGPAGDAMVEDLVAQPWVCQGLRHLQMGVVWGEFENKTPFYLQDPETVQTPRDFERWVLLEKFYFQVGSMTRLEVLGLKAYLAVDIDDISEGELYDGIEDDMRDKAAFPQLMTLLNEKTGRVGYLNYLCRLKNLRELRGSVHLVSEEIQATFGQREVEWVVHHWPRLKVIELIPYQPAKPKRIKGNAHLNYLMKYLPGIDIRRPAVAQEDKRDHIDDLDDWF</sequence>
<dbReference type="AlphaFoldDB" id="A0AAD4HC18"/>
<dbReference type="InterPro" id="IPR032675">
    <property type="entry name" value="LRR_dom_sf"/>
</dbReference>